<comment type="caution">
    <text evidence="2">The sequence shown here is derived from an EMBL/GenBank/DDBJ whole genome shotgun (WGS) entry which is preliminary data.</text>
</comment>
<sequence>MMGLAEVVAGALLRLQVITEELASRKPASDVWSGKQVLGHLIDSGVNNHARFVRASVEDGLALPGYDQDVWVEVGGWQERPWSEIVELWAAYQLQFAHVIAQLPPASLGHTLSIGGGDSVTLEFVAADYVCHQLHHLAQIWERTGA</sequence>
<dbReference type="Proteomes" id="UP000186607">
    <property type="component" value="Unassembled WGS sequence"/>
</dbReference>
<dbReference type="InterPro" id="IPR034660">
    <property type="entry name" value="DinB/YfiT-like"/>
</dbReference>
<dbReference type="RefSeq" id="WP_075836398.1">
    <property type="nucleotide sequence ID" value="NZ_MSTI01000157.1"/>
</dbReference>
<organism evidence="2 3">
    <name type="scientific">Deinococcus marmoris</name>
    <dbReference type="NCBI Taxonomy" id="249408"/>
    <lineage>
        <taxon>Bacteria</taxon>
        <taxon>Thermotogati</taxon>
        <taxon>Deinococcota</taxon>
        <taxon>Deinococci</taxon>
        <taxon>Deinococcales</taxon>
        <taxon>Deinococcaceae</taxon>
        <taxon>Deinococcus</taxon>
    </lineage>
</organism>
<dbReference type="AlphaFoldDB" id="A0A1U7NST9"/>
<dbReference type="EMBL" id="MSTI01000157">
    <property type="protein sequence ID" value="OLV15976.1"/>
    <property type="molecule type" value="Genomic_DNA"/>
</dbReference>
<reference evidence="2 3" key="1">
    <citation type="submission" date="2017-01" db="EMBL/GenBank/DDBJ databases">
        <title>Genome Analysis of Deinococcus marmoris KOPRI26562.</title>
        <authorList>
            <person name="Kim J.H."/>
            <person name="Oh H.-M."/>
        </authorList>
    </citation>
    <scope>NUCLEOTIDE SEQUENCE [LARGE SCALE GENOMIC DNA]</scope>
    <source>
        <strain evidence="2 3">KOPRI26562</strain>
    </source>
</reference>
<accession>A0A1U7NST9</accession>
<dbReference type="SUPFAM" id="SSF109854">
    <property type="entry name" value="DinB/YfiT-like putative metalloenzymes"/>
    <property type="match status" value="1"/>
</dbReference>
<gene>
    <name evidence="2" type="ORF">BOO71_0013294</name>
</gene>
<dbReference type="Gene3D" id="1.20.120.450">
    <property type="entry name" value="dinb family like domain"/>
    <property type="match status" value="1"/>
</dbReference>
<dbReference type="InterPro" id="IPR024775">
    <property type="entry name" value="DinB-like"/>
</dbReference>
<protein>
    <recommendedName>
        <fullName evidence="1">DinB-like domain-containing protein</fullName>
    </recommendedName>
</protein>
<dbReference type="OrthoDB" id="9793216at2"/>
<proteinExistence type="predicted"/>
<dbReference type="STRING" id="249408.BOO71_0013294"/>
<dbReference type="Pfam" id="PF12867">
    <property type="entry name" value="DinB_2"/>
    <property type="match status" value="1"/>
</dbReference>
<feature type="domain" description="DinB-like" evidence="1">
    <location>
        <begin position="14"/>
        <end position="140"/>
    </location>
</feature>
<evidence type="ECO:0000313" key="3">
    <source>
        <dbReference type="Proteomes" id="UP000186607"/>
    </source>
</evidence>
<evidence type="ECO:0000313" key="2">
    <source>
        <dbReference type="EMBL" id="OLV15976.1"/>
    </source>
</evidence>
<evidence type="ECO:0000259" key="1">
    <source>
        <dbReference type="Pfam" id="PF12867"/>
    </source>
</evidence>
<keyword evidence="3" id="KW-1185">Reference proteome</keyword>
<name>A0A1U7NST9_9DEIO</name>